<evidence type="ECO:0000313" key="7">
    <source>
        <dbReference type="EMBL" id="MBC5787886.1"/>
    </source>
</evidence>
<name>A0ABR7IRW9_9CLOT</name>
<evidence type="ECO:0000256" key="1">
    <source>
        <dbReference type="ARBA" id="ARBA00022679"/>
    </source>
</evidence>
<accession>A0ABR7IRW9</accession>
<dbReference type="SUPFAM" id="SSF63999">
    <property type="entry name" value="Thiamin pyrophosphokinase, catalytic domain"/>
    <property type="match status" value="1"/>
</dbReference>
<dbReference type="CDD" id="cd07995">
    <property type="entry name" value="TPK"/>
    <property type="match status" value="1"/>
</dbReference>
<evidence type="ECO:0000256" key="4">
    <source>
        <dbReference type="ARBA" id="ARBA00022840"/>
    </source>
</evidence>
<dbReference type="RefSeq" id="WP_186996653.1">
    <property type="nucleotide sequence ID" value="NZ_JACOQK010000001.1"/>
</dbReference>
<keyword evidence="3" id="KW-0418">Kinase</keyword>
<keyword evidence="4" id="KW-0067">ATP-binding</keyword>
<dbReference type="InterPro" id="IPR036759">
    <property type="entry name" value="TPK_catalytic_sf"/>
</dbReference>
<feature type="domain" description="Thiamin pyrophosphokinase thiamin-binding" evidence="6">
    <location>
        <begin position="142"/>
        <end position="200"/>
    </location>
</feature>
<comment type="caution">
    <text evidence="7">The sequence shown here is derived from an EMBL/GenBank/DDBJ whole genome shotgun (WGS) entry which is preliminary data.</text>
</comment>
<dbReference type="EMBL" id="JACOQK010000001">
    <property type="protein sequence ID" value="MBC5787886.1"/>
    <property type="molecule type" value="Genomic_DNA"/>
</dbReference>
<dbReference type="PANTHER" id="PTHR41299">
    <property type="entry name" value="THIAMINE PYROPHOSPHOKINASE"/>
    <property type="match status" value="1"/>
</dbReference>
<dbReference type="SMART" id="SM00983">
    <property type="entry name" value="TPK_B1_binding"/>
    <property type="match status" value="1"/>
</dbReference>
<dbReference type="InterPro" id="IPR036371">
    <property type="entry name" value="TPK_B1-bd_sf"/>
</dbReference>
<evidence type="ECO:0000256" key="5">
    <source>
        <dbReference type="NCBIfam" id="TIGR01378"/>
    </source>
</evidence>
<dbReference type="InterPro" id="IPR053149">
    <property type="entry name" value="TPK"/>
</dbReference>
<keyword evidence="2" id="KW-0547">Nucleotide-binding</keyword>
<dbReference type="SUPFAM" id="SSF63862">
    <property type="entry name" value="Thiamin pyrophosphokinase, substrate-binding domain"/>
    <property type="match status" value="1"/>
</dbReference>
<dbReference type="PANTHER" id="PTHR41299:SF1">
    <property type="entry name" value="THIAMINE PYROPHOSPHOKINASE"/>
    <property type="match status" value="1"/>
</dbReference>
<keyword evidence="8" id="KW-1185">Reference proteome</keyword>
<organism evidence="7 8">
    <name type="scientific">Clostridium facile</name>
    <dbReference type="NCBI Taxonomy" id="2763035"/>
    <lineage>
        <taxon>Bacteria</taxon>
        <taxon>Bacillati</taxon>
        <taxon>Bacillota</taxon>
        <taxon>Clostridia</taxon>
        <taxon>Eubacteriales</taxon>
        <taxon>Clostridiaceae</taxon>
        <taxon>Clostridium</taxon>
    </lineage>
</organism>
<dbReference type="InterPro" id="IPR007373">
    <property type="entry name" value="Thiamin_PyroPKinase_B1-bd"/>
</dbReference>
<dbReference type="Gene3D" id="3.40.50.10240">
    <property type="entry name" value="Thiamin pyrophosphokinase, catalytic domain"/>
    <property type="match status" value="1"/>
</dbReference>
<evidence type="ECO:0000256" key="2">
    <source>
        <dbReference type="ARBA" id="ARBA00022741"/>
    </source>
</evidence>
<sequence length="209" mass="22868">MRAVIITGGSIQNYPAIKQYIQPNDYIICADSGYDHAVKMEITPNLLVGDMDSIHADLPTENIRIFPAKKDDTDTEIAISAALEQGCDDILILGGIGSRMDHTLANILFLKQLHDQKISAKIVNENNEIRLMGSQENITLQGHPGDLLSLIPITDCIGVTNKGFEYPLIQEDLPLGTTRGVSNVFLSDTGSISLQNGLLLVMQCRDLSY</sequence>
<dbReference type="EC" id="2.7.6.2" evidence="5"/>
<gene>
    <name evidence="7" type="ORF">H8Z77_07640</name>
</gene>
<dbReference type="NCBIfam" id="TIGR01378">
    <property type="entry name" value="thi_PPkinase"/>
    <property type="match status" value="1"/>
</dbReference>
<dbReference type="InterPro" id="IPR007371">
    <property type="entry name" value="TPK_catalytic"/>
</dbReference>
<reference evidence="7 8" key="1">
    <citation type="submission" date="2020-08" db="EMBL/GenBank/DDBJ databases">
        <title>Genome public.</title>
        <authorList>
            <person name="Liu C."/>
            <person name="Sun Q."/>
        </authorList>
    </citation>
    <scope>NUCLEOTIDE SEQUENCE [LARGE SCALE GENOMIC DNA]</scope>
    <source>
        <strain evidence="7 8">NSJ-27</strain>
    </source>
</reference>
<dbReference type="Pfam" id="PF04265">
    <property type="entry name" value="TPK_B1_binding"/>
    <property type="match status" value="1"/>
</dbReference>
<evidence type="ECO:0000259" key="6">
    <source>
        <dbReference type="SMART" id="SM00983"/>
    </source>
</evidence>
<dbReference type="InterPro" id="IPR006282">
    <property type="entry name" value="Thi_PPkinase"/>
</dbReference>
<protein>
    <recommendedName>
        <fullName evidence="5">Thiamine diphosphokinase</fullName>
        <ecNumber evidence="5">2.7.6.2</ecNumber>
    </recommendedName>
</protein>
<proteinExistence type="predicted"/>
<keyword evidence="1 7" id="KW-0808">Transferase</keyword>
<dbReference type="Proteomes" id="UP000649151">
    <property type="component" value="Unassembled WGS sequence"/>
</dbReference>
<dbReference type="GO" id="GO:0004788">
    <property type="term" value="F:thiamine diphosphokinase activity"/>
    <property type="evidence" value="ECO:0007669"/>
    <property type="project" value="UniProtKB-EC"/>
</dbReference>
<dbReference type="Pfam" id="PF04263">
    <property type="entry name" value="TPK_catalytic"/>
    <property type="match status" value="1"/>
</dbReference>
<evidence type="ECO:0000256" key="3">
    <source>
        <dbReference type="ARBA" id="ARBA00022777"/>
    </source>
</evidence>
<evidence type="ECO:0000313" key="8">
    <source>
        <dbReference type="Proteomes" id="UP000649151"/>
    </source>
</evidence>